<dbReference type="Gene3D" id="3.30.470.20">
    <property type="entry name" value="ATP-grasp fold, B domain"/>
    <property type="match status" value="1"/>
</dbReference>
<feature type="domain" description="SAICAR synthetase/ADE2 N-terminal" evidence="12">
    <location>
        <begin position="31"/>
        <end position="255"/>
    </location>
</feature>
<evidence type="ECO:0000256" key="4">
    <source>
        <dbReference type="ARBA" id="ARBA00016460"/>
    </source>
</evidence>
<name>A0AA46AJA8_9CLOT</name>
<dbReference type="FunFam" id="3.30.470.20:FF:000006">
    <property type="entry name" value="Phosphoribosylaminoimidazole-succinocarboxamide synthase"/>
    <property type="match status" value="1"/>
</dbReference>
<comment type="catalytic activity">
    <reaction evidence="10 11">
        <text>5-amino-1-(5-phospho-D-ribosyl)imidazole-4-carboxylate + L-aspartate + ATP = (2S)-2-[5-amino-1-(5-phospho-beta-D-ribosyl)imidazole-4-carboxamido]succinate + ADP + phosphate + 2 H(+)</text>
        <dbReference type="Rhea" id="RHEA:22628"/>
        <dbReference type="ChEBI" id="CHEBI:15378"/>
        <dbReference type="ChEBI" id="CHEBI:29991"/>
        <dbReference type="ChEBI" id="CHEBI:30616"/>
        <dbReference type="ChEBI" id="CHEBI:43474"/>
        <dbReference type="ChEBI" id="CHEBI:58443"/>
        <dbReference type="ChEBI" id="CHEBI:77657"/>
        <dbReference type="ChEBI" id="CHEBI:456216"/>
        <dbReference type="EC" id="6.3.2.6"/>
    </reaction>
</comment>
<dbReference type="NCBIfam" id="TIGR00081">
    <property type="entry name" value="purC"/>
    <property type="match status" value="1"/>
</dbReference>
<comment type="caution">
    <text evidence="13">The sequence shown here is derived from an EMBL/GenBank/DDBJ whole genome shotgun (WGS) entry which is preliminary data.</text>
</comment>
<evidence type="ECO:0000256" key="8">
    <source>
        <dbReference type="ARBA" id="ARBA00022840"/>
    </source>
</evidence>
<evidence type="ECO:0000256" key="7">
    <source>
        <dbReference type="ARBA" id="ARBA00022755"/>
    </source>
</evidence>
<dbReference type="CDD" id="cd01415">
    <property type="entry name" value="SAICAR_synt_PurC"/>
    <property type="match status" value="1"/>
</dbReference>
<dbReference type="GO" id="GO:0009236">
    <property type="term" value="P:cobalamin biosynthetic process"/>
    <property type="evidence" value="ECO:0007669"/>
    <property type="project" value="InterPro"/>
</dbReference>
<dbReference type="PROSITE" id="PS01058">
    <property type="entry name" value="SAICAR_SYNTHETASE_2"/>
    <property type="match status" value="1"/>
</dbReference>
<dbReference type="GO" id="GO:0006189">
    <property type="term" value="P:'de novo' IMP biosynthetic process"/>
    <property type="evidence" value="ECO:0007669"/>
    <property type="project" value="UniProtKB-UniRule"/>
</dbReference>
<evidence type="ECO:0000256" key="1">
    <source>
        <dbReference type="ARBA" id="ARBA00004672"/>
    </source>
</evidence>
<keyword evidence="8 11" id="KW-0067">ATP-binding</keyword>
<keyword evidence="7 11" id="KW-0658">Purine biosynthesis</keyword>
<dbReference type="PROSITE" id="PS01057">
    <property type="entry name" value="SAICAR_SYNTHETASE_1"/>
    <property type="match status" value="1"/>
</dbReference>
<evidence type="ECO:0000313" key="14">
    <source>
        <dbReference type="Proteomes" id="UP001158066"/>
    </source>
</evidence>
<gene>
    <name evidence="11" type="primary">purC</name>
    <name evidence="13" type="ORF">SAMN06296020_10815</name>
</gene>
<reference evidence="13" key="1">
    <citation type="submission" date="2017-05" db="EMBL/GenBank/DDBJ databases">
        <authorList>
            <person name="Varghese N."/>
            <person name="Submissions S."/>
        </authorList>
    </citation>
    <scope>NUCLEOTIDE SEQUENCE</scope>
    <source>
        <strain evidence="13">Su22</strain>
    </source>
</reference>
<evidence type="ECO:0000313" key="13">
    <source>
        <dbReference type="EMBL" id="SMP59917.1"/>
    </source>
</evidence>
<comment type="pathway">
    <text evidence="1 11">Purine metabolism; IMP biosynthesis via de novo pathway; 5-amino-1-(5-phospho-D-ribosyl)imidazole-4-carboxamide from 5-amino-1-(5-phospho-D-ribosyl)imidazole-4-carboxylate: step 1/2.</text>
</comment>
<evidence type="ECO:0000259" key="12">
    <source>
        <dbReference type="Pfam" id="PF01259"/>
    </source>
</evidence>
<dbReference type="InterPro" id="IPR001636">
    <property type="entry name" value="SAICAR_synth"/>
</dbReference>
<dbReference type="HAMAP" id="MF_00137">
    <property type="entry name" value="SAICAR_synth"/>
    <property type="match status" value="1"/>
</dbReference>
<evidence type="ECO:0000256" key="10">
    <source>
        <dbReference type="ARBA" id="ARBA00048475"/>
    </source>
</evidence>
<evidence type="ECO:0000256" key="3">
    <source>
        <dbReference type="ARBA" id="ARBA00012217"/>
    </source>
</evidence>
<evidence type="ECO:0000256" key="5">
    <source>
        <dbReference type="ARBA" id="ARBA00022598"/>
    </source>
</evidence>
<accession>A0AA46AJA8</accession>
<protein>
    <recommendedName>
        <fullName evidence="4 11">Phosphoribosylaminoimidazole-succinocarboxamide synthase</fullName>
        <ecNumber evidence="3 11">6.3.2.6</ecNumber>
    </recommendedName>
    <alternativeName>
        <fullName evidence="9 11">SAICAR synthetase</fullName>
    </alternativeName>
</protein>
<dbReference type="AlphaFoldDB" id="A0AA46AJA8"/>
<evidence type="ECO:0000256" key="11">
    <source>
        <dbReference type="HAMAP-Rule" id="MF_00137"/>
    </source>
</evidence>
<dbReference type="Pfam" id="PF01259">
    <property type="entry name" value="SAICAR_synt"/>
    <property type="match status" value="1"/>
</dbReference>
<dbReference type="InterPro" id="IPR028923">
    <property type="entry name" value="SAICAR_synt/ADE2_N"/>
</dbReference>
<dbReference type="Gene3D" id="3.30.200.20">
    <property type="entry name" value="Phosphorylase Kinase, domain 1"/>
    <property type="match status" value="1"/>
</dbReference>
<dbReference type="GO" id="GO:0004639">
    <property type="term" value="F:phosphoribosylaminoimidazolesuccinocarboxamide synthase activity"/>
    <property type="evidence" value="ECO:0007669"/>
    <property type="project" value="UniProtKB-UniRule"/>
</dbReference>
<evidence type="ECO:0000256" key="2">
    <source>
        <dbReference type="ARBA" id="ARBA00010190"/>
    </source>
</evidence>
<dbReference type="RefSeq" id="WP_346771745.1">
    <property type="nucleotide sequence ID" value="NZ_FXUF01000008.1"/>
</dbReference>
<dbReference type="InterPro" id="IPR018236">
    <property type="entry name" value="SAICAR_synthetase_CS"/>
</dbReference>
<dbReference type="GO" id="GO:0005524">
    <property type="term" value="F:ATP binding"/>
    <property type="evidence" value="ECO:0007669"/>
    <property type="project" value="UniProtKB-KW"/>
</dbReference>
<keyword evidence="6 11" id="KW-0547">Nucleotide-binding</keyword>
<dbReference type="SUPFAM" id="SSF56104">
    <property type="entry name" value="SAICAR synthase-like"/>
    <property type="match status" value="1"/>
</dbReference>
<evidence type="ECO:0000256" key="6">
    <source>
        <dbReference type="ARBA" id="ARBA00022741"/>
    </source>
</evidence>
<comment type="similarity">
    <text evidence="2 11">Belongs to the SAICAR synthetase family.</text>
</comment>
<dbReference type="PANTHER" id="PTHR43599:SF3">
    <property type="entry name" value="SI:DKEY-6E2.2"/>
    <property type="match status" value="1"/>
</dbReference>
<dbReference type="PANTHER" id="PTHR43599">
    <property type="entry name" value="MULTIFUNCTIONAL PROTEIN ADE2"/>
    <property type="match status" value="1"/>
</dbReference>
<dbReference type="EC" id="6.3.2.6" evidence="3 11"/>
<keyword evidence="14" id="KW-1185">Reference proteome</keyword>
<evidence type="ECO:0000256" key="9">
    <source>
        <dbReference type="ARBA" id="ARBA00030409"/>
    </source>
</evidence>
<proteinExistence type="inferred from homology"/>
<dbReference type="Proteomes" id="UP001158066">
    <property type="component" value="Unassembled WGS sequence"/>
</dbReference>
<dbReference type="InterPro" id="IPR033934">
    <property type="entry name" value="SAICAR_synt_PurC"/>
</dbReference>
<keyword evidence="5 11" id="KW-0436">Ligase</keyword>
<dbReference type="InterPro" id="IPR050089">
    <property type="entry name" value="SAICAR_synthetase"/>
</dbReference>
<dbReference type="EMBL" id="FXUF01000008">
    <property type="protein sequence ID" value="SMP59917.1"/>
    <property type="molecule type" value="Genomic_DNA"/>
</dbReference>
<organism evidence="13 14">
    <name type="scientific">Anoxynatronum buryatiense</name>
    <dbReference type="NCBI Taxonomy" id="489973"/>
    <lineage>
        <taxon>Bacteria</taxon>
        <taxon>Bacillati</taxon>
        <taxon>Bacillota</taxon>
        <taxon>Clostridia</taxon>
        <taxon>Eubacteriales</taxon>
        <taxon>Clostridiaceae</taxon>
        <taxon>Anoxynatronum</taxon>
    </lineage>
</organism>
<sequence>MSEVKQEKGTSLKDLGLKELDLQDIEMGDMLYEGKAKKMFRTKDEKQLVVVYKDDATAFNGEKKGTIMGKGQVNCEMSALLFRYLEASGIPTHLIASLTPGQMLVKAVTILPVEVIVRNIATGSLSKRLGAEEGKVLPHPILEFCYKNDALGDPLVNDDHITALGWATKEQLAVIRTMALRVNELLQPVMLKAGLRLVDFKLEFGLYGGEVILADEISPDTCRLWDTTTGKKLDKDRFRQDLGQVEEAYEEVLKRLRQAVVVER</sequence>